<evidence type="ECO:0000256" key="11">
    <source>
        <dbReference type="RuleBase" id="RU000488"/>
    </source>
</evidence>
<organism evidence="12 13">
    <name type="scientific">Emiliania huxleyi (strain CCMP1516)</name>
    <dbReference type="NCBI Taxonomy" id="280463"/>
    <lineage>
        <taxon>Eukaryota</taxon>
        <taxon>Haptista</taxon>
        <taxon>Haptophyta</taxon>
        <taxon>Prymnesiophyceae</taxon>
        <taxon>Isochrysidales</taxon>
        <taxon>Noelaerhabdaceae</taxon>
        <taxon>Emiliania</taxon>
    </lineage>
</organism>
<keyword evidence="8" id="KW-0496">Mitochondrion</keyword>
<comment type="similarity">
    <text evidence="2 11">Belongs to the mitochondrial carrier (TC 2.A.29) family.</text>
</comment>
<evidence type="ECO:0000256" key="5">
    <source>
        <dbReference type="ARBA" id="ARBA00022737"/>
    </source>
</evidence>
<reference evidence="12" key="2">
    <citation type="submission" date="2024-10" db="UniProtKB">
        <authorList>
            <consortium name="EnsemblProtists"/>
        </authorList>
    </citation>
    <scope>IDENTIFICATION</scope>
</reference>
<dbReference type="PANTHER" id="PTHR45618">
    <property type="entry name" value="MITOCHONDRIAL DICARBOXYLATE CARRIER-RELATED"/>
    <property type="match status" value="1"/>
</dbReference>
<proteinExistence type="inferred from homology"/>
<dbReference type="Gene3D" id="1.50.40.10">
    <property type="entry name" value="Mitochondrial carrier domain"/>
    <property type="match status" value="1"/>
</dbReference>
<evidence type="ECO:0000256" key="8">
    <source>
        <dbReference type="ARBA" id="ARBA00023128"/>
    </source>
</evidence>
<dbReference type="RefSeq" id="XP_005779658.1">
    <property type="nucleotide sequence ID" value="XM_005779601.1"/>
</dbReference>
<dbReference type="KEGG" id="ehx:EMIHUDRAFT_426989"/>
<protein>
    <submittedName>
        <fullName evidence="12">Uncharacterized protein</fullName>
    </submittedName>
</protein>
<keyword evidence="5" id="KW-0677">Repeat</keyword>
<keyword evidence="9 10" id="KW-0472">Membrane</keyword>
<keyword evidence="4 10" id="KW-0812">Transmembrane</keyword>
<dbReference type="InterPro" id="IPR023395">
    <property type="entry name" value="MCP_dom_sf"/>
</dbReference>
<keyword evidence="13" id="KW-1185">Reference proteome</keyword>
<evidence type="ECO:0000256" key="6">
    <source>
        <dbReference type="ARBA" id="ARBA00022792"/>
    </source>
</evidence>
<dbReference type="eggNOG" id="KOG0759">
    <property type="taxonomic scope" value="Eukaryota"/>
</dbReference>
<dbReference type="EnsemblProtists" id="EOD27229">
    <property type="protein sequence ID" value="EOD27229"/>
    <property type="gene ID" value="EMIHUDRAFT_426989"/>
</dbReference>
<evidence type="ECO:0000313" key="13">
    <source>
        <dbReference type="Proteomes" id="UP000013827"/>
    </source>
</evidence>
<evidence type="ECO:0000256" key="7">
    <source>
        <dbReference type="ARBA" id="ARBA00022989"/>
    </source>
</evidence>
<evidence type="ECO:0000256" key="1">
    <source>
        <dbReference type="ARBA" id="ARBA00004448"/>
    </source>
</evidence>
<dbReference type="GeneID" id="17272775"/>
<keyword evidence="6" id="KW-0999">Mitochondrion inner membrane</keyword>
<dbReference type="InterPro" id="IPR018108">
    <property type="entry name" value="MCP_transmembrane"/>
</dbReference>
<keyword evidence="3 11" id="KW-0813">Transport</keyword>
<feature type="repeat" description="Solcar" evidence="10">
    <location>
        <begin position="232"/>
        <end position="322"/>
    </location>
</feature>
<evidence type="ECO:0000256" key="3">
    <source>
        <dbReference type="ARBA" id="ARBA00022448"/>
    </source>
</evidence>
<evidence type="ECO:0000256" key="10">
    <source>
        <dbReference type="PROSITE-ProRule" id="PRU00282"/>
    </source>
</evidence>
<sequence>MPVLNTFRTENTTVFTGAQIVAAPPKQEAKSVLTAAKPFLTGSIAGCFSTCCIQPMDMIKVRIQLNAASGAAASPVGIASKMIAEEGVASLYAGLSAGLTRQVVYTGSRLGLYDVFTDKAKEANGGKPLPLHQTALCALAAGGIAAVVGNPADLSLVRMQADSMLPPAERRGYSSVVSALLSIVKHEGPLGLLKGAGPTATRAMGLNLGMLGGNTEAKKHLKQAEIGGERGDGNALIFSASAIAGFFASAFSLPFDYVKTQIQKQKPDAAGRLQYASSADCALQTLRAGGPLRFYAGFPTYYFRIAPHAMITLVAADKVKQAWKRMGV</sequence>
<dbReference type="Pfam" id="PF00153">
    <property type="entry name" value="Mito_carr"/>
    <property type="match status" value="3"/>
</dbReference>
<dbReference type="STRING" id="2903.R1F206"/>
<accession>A0A0D3JUP4</accession>
<feature type="repeat" description="Solcar" evidence="10">
    <location>
        <begin position="133"/>
        <end position="220"/>
    </location>
</feature>
<dbReference type="InterPro" id="IPR050391">
    <property type="entry name" value="Mito_Metabolite_Transporter"/>
</dbReference>
<evidence type="ECO:0000313" key="12">
    <source>
        <dbReference type="EnsemblProtists" id="EOD27229"/>
    </source>
</evidence>
<evidence type="ECO:0000256" key="9">
    <source>
        <dbReference type="ARBA" id="ARBA00023136"/>
    </source>
</evidence>
<dbReference type="PROSITE" id="PS50920">
    <property type="entry name" value="SOLCAR"/>
    <property type="match status" value="3"/>
</dbReference>
<reference evidence="13" key="1">
    <citation type="journal article" date="2013" name="Nature">
        <title>Pan genome of the phytoplankton Emiliania underpins its global distribution.</title>
        <authorList>
            <person name="Read B.A."/>
            <person name="Kegel J."/>
            <person name="Klute M.J."/>
            <person name="Kuo A."/>
            <person name="Lefebvre S.C."/>
            <person name="Maumus F."/>
            <person name="Mayer C."/>
            <person name="Miller J."/>
            <person name="Monier A."/>
            <person name="Salamov A."/>
            <person name="Young J."/>
            <person name="Aguilar M."/>
            <person name="Claverie J.M."/>
            <person name="Frickenhaus S."/>
            <person name="Gonzalez K."/>
            <person name="Herman E.K."/>
            <person name="Lin Y.C."/>
            <person name="Napier J."/>
            <person name="Ogata H."/>
            <person name="Sarno A.F."/>
            <person name="Shmutz J."/>
            <person name="Schroeder D."/>
            <person name="de Vargas C."/>
            <person name="Verret F."/>
            <person name="von Dassow P."/>
            <person name="Valentin K."/>
            <person name="Van de Peer Y."/>
            <person name="Wheeler G."/>
            <person name="Dacks J.B."/>
            <person name="Delwiche C.F."/>
            <person name="Dyhrman S.T."/>
            <person name="Glockner G."/>
            <person name="John U."/>
            <person name="Richards T."/>
            <person name="Worden A.Z."/>
            <person name="Zhang X."/>
            <person name="Grigoriev I.V."/>
            <person name="Allen A.E."/>
            <person name="Bidle K."/>
            <person name="Borodovsky M."/>
            <person name="Bowler C."/>
            <person name="Brownlee C."/>
            <person name="Cock J.M."/>
            <person name="Elias M."/>
            <person name="Gladyshev V.N."/>
            <person name="Groth M."/>
            <person name="Guda C."/>
            <person name="Hadaegh A."/>
            <person name="Iglesias-Rodriguez M.D."/>
            <person name="Jenkins J."/>
            <person name="Jones B.M."/>
            <person name="Lawson T."/>
            <person name="Leese F."/>
            <person name="Lindquist E."/>
            <person name="Lobanov A."/>
            <person name="Lomsadze A."/>
            <person name="Malik S.B."/>
            <person name="Marsh M.E."/>
            <person name="Mackinder L."/>
            <person name="Mock T."/>
            <person name="Mueller-Roeber B."/>
            <person name="Pagarete A."/>
            <person name="Parker M."/>
            <person name="Probert I."/>
            <person name="Quesneville H."/>
            <person name="Raines C."/>
            <person name="Rensing S.A."/>
            <person name="Riano-Pachon D.M."/>
            <person name="Richier S."/>
            <person name="Rokitta S."/>
            <person name="Shiraiwa Y."/>
            <person name="Soanes D.M."/>
            <person name="van der Giezen M."/>
            <person name="Wahlund T.M."/>
            <person name="Williams B."/>
            <person name="Wilson W."/>
            <person name="Wolfe G."/>
            <person name="Wurch L.L."/>
        </authorList>
    </citation>
    <scope>NUCLEOTIDE SEQUENCE</scope>
</reference>
<name>A0A0D3JUP4_EMIH1</name>
<comment type="subcellular location">
    <subcellularLocation>
        <location evidence="1">Mitochondrion inner membrane</location>
        <topology evidence="1">Multi-pass membrane protein</topology>
    </subcellularLocation>
</comment>
<keyword evidence="7" id="KW-1133">Transmembrane helix</keyword>
<evidence type="ECO:0000256" key="4">
    <source>
        <dbReference type="ARBA" id="ARBA00022692"/>
    </source>
</evidence>
<dbReference type="FunFam" id="1.50.40.10:FF:000009">
    <property type="entry name" value="Mitochondrial 2-oxoglutarate/malate carrier protein"/>
    <property type="match status" value="1"/>
</dbReference>
<evidence type="ECO:0000256" key="2">
    <source>
        <dbReference type="ARBA" id="ARBA00006375"/>
    </source>
</evidence>
<dbReference type="SUPFAM" id="SSF103506">
    <property type="entry name" value="Mitochondrial carrier"/>
    <property type="match status" value="1"/>
</dbReference>
<dbReference type="AlphaFoldDB" id="A0A0D3JUP4"/>
<dbReference type="Proteomes" id="UP000013827">
    <property type="component" value="Unassembled WGS sequence"/>
</dbReference>
<dbReference type="OMA" id="TLWRGAI"/>
<dbReference type="PaxDb" id="2903-EOD27229"/>
<dbReference type="HOGENOM" id="CLU_015166_14_1_1"/>
<feature type="repeat" description="Solcar" evidence="10">
    <location>
        <begin position="33"/>
        <end position="119"/>
    </location>
</feature>
<dbReference type="GO" id="GO:0005743">
    <property type="term" value="C:mitochondrial inner membrane"/>
    <property type="evidence" value="ECO:0007669"/>
    <property type="project" value="UniProtKB-SubCell"/>
</dbReference>